<dbReference type="AlphaFoldDB" id="A0A5C6AB90"/>
<dbReference type="PANTHER" id="PTHR45947">
    <property type="entry name" value="SULFOQUINOVOSYL TRANSFERASE SQD2"/>
    <property type="match status" value="1"/>
</dbReference>
<evidence type="ECO:0000313" key="3">
    <source>
        <dbReference type="Proteomes" id="UP000317421"/>
    </source>
</evidence>
<dbReference type="Proteomes" id="UP000317421">
    <property type="component" value="Unassembled WGS sequence"/>
</dbReference>
<feature type="domain" description="Glycosyl transferase family 1" evidence="1">
    <location>
        <begin position="177"/>
        <end position="288"/>
    </location>
</feature>
<organism evidence="2 3">
    <name type="scientific">Botrimarina colliarenosi</name>
    <dbReference type="NCBI Taxonomy" id="2528001"/>
    <lineage>
        <taxon>Bacteria</taxon>
        <taxon>Pseudomonadati</taxon>
        <taxon>Planctomycetota</taxon>
        <taxon>Planctomycetia</taxon>
        <taxon>Pirellulales</taxon>
        <taxon>Lacipirellulaceae</taxon>
        <taxon>Botrimarina</taxon>
    </lineage>
</organism>
<evidence type="ECO:0000313" key="2">
    <source>
        <dbReference type="EMBL" id="TWT96627.1"/>
    </source>
</evidence>
<keyword evidence="3" id="KW-1185">Reference proteome</keyword>
<name>A0A5C6AB90_9BACT</name>
<sequence>MPRLLHLISDLEPGGAATQLRLQIAARGEQEDASVATLRRPGPLRDTLAQAGAPVVWTPRRFRVDPFALAALVGELRRRRPDVVQSWDNASAAFCRAAKRLHRFAWVHTHRGGPLGSLQGVEAVLATDALAAASAGEQTTAPVVVVPNAFDPAIAPTDRANRSAARGRIRSAGWDVSDDAPVLLCVTRIDDAAAVKEIAWASDLIRVVRPGLRLLVAGDGPGRLACERFAAKATERGTVLWIGATSGLATLYAAADIVWVGRGAGAAPTPAIEAMAAGKPLVMAEGPGRDLLLPDWLLPNDTSSAAASAGPCCRLPWDDRAAWARTTKRLFEEPDRAAAVGAAGADRVRNAHRIDAVMAARSAALARVV</sequence>
<evidence type="ECO:0000259" key="1">
    <source>
        <dbReference type="Pfam" id="PF00534"/>
    </source>
</evidence>
<gene>
    <name evidence="2" type="ORF">Pla108_23960</name>
</gene>
<dbReference type="InterPro" id="IPR050194">
    <property type="entry name" value="Glycosyltransferase_grp1"/>
</dbReference>
<proteinExistence type="predicted"/>
<reference evidence="2 3" key="1">
    <citation type="submission" date="2019-02" db="EMBL/GenBank/DDBJ databases">
        <title>Deep-cultivation of Planctomycetes and their phenomic and genomic characterization uncovers novel biology.</title>
        <authorList>
            <person name="Wiegand S."/>
            <person name="Jogler M."/>
            <person name="Boedeker C."/>
            <person name="Pinto D."/>
            <person name="Vollmers J."/>
            <person name="Rivas-Marin E."/>
            <person name="Kohn T."/>
            <person name="Peeters S.H."/>
            <person name="Heuer A."/>
            <person name="Rast P."/>
            <person name="Oberbeckmann S."/>
            <person name="Bunk B."/>
            <person name="Jeske O."/>
            <person name="Meyerdierks A."/>
            <person name="Storesund J.E."/>
            <person name="Kallscheuer N."/>
            <person name="Luecker S."/>
            <person name="Lage O.M."/>
            <person name="Pohl T."/>
            <person name="Merkel B.J."/>
            <person name="Hornburger P."/>
            <person name="Mueller R.-W."/>
            <person name="Bruemmer F."/>
            <person name="Labrenz M."/>
            <person name="Spormann A.M."/>
            <person name="Op Den Camp H."/>
            <person name="Overmann J."/>
            <person name="Amann R."/>
            <person name="Jetten M.S.M."/>
            <person name="Mascher T."/>
            <person name="Medema M.H."/>
            <person name="Devos D.P."/>
            <person name="Kaster A.-K."/>
            <person name="Ovreas L."/>
            <person name="Rohde M."/>
            <person name="Galperin M.Y."/>
            <person name="Jogler C."/>
        </authorList>
    </citation>
    <scope>NUCLEOTIDE SEQUENCE [LARGE SCALE GENOMIC DNA]</scope>
    <source>
        <strain evidence="2 3">Pla108</strain>
    </source>
</reference>
<dbReference type="Pfam" id="PF00534">
    <property type="entry name" value="Glycos_transf_1"/>
    <property type="match status" value="1"/>
</dbReference>
<keyword evidence="2" id="KW-0808">Transferase</keyword>
<comment type="caution">
    <text evidence="2">The sequence shown here is derived from an EMBL/GenBank/DDBJ whole genome shotgun (WGS) entry which is preliminary data.</text>
</comment>
<dbReference type="InterPro" id="IPR001296">
    <property type="entry name" value="Glyco_trans_1"/>
</dbReference>
<dbReference type="GO" id="GO:0016757">
    <property type="term" value="F:glycosyltransferase activity"/>
    <property type="evidence" value="ECO:0007669"/>
    <property type="project" value="InterPro"/>
</dbReference>
<dbReference type="Gene3D" id="3.40.50.2000">
    <property type="entry name" value="Glycogen Phosphorylase B"/>
    <property type="match status" value="2"/>
</dbReference>
<dbReference type="EMBL" id="SJPR01000003">
    <property type="protein sequence ID" value="TWT96627.1"/>
    <property type="molecule type" value="Genomic_DNA"/>
</dbReference>
<dbReference type="SUPFAM" id="SSF53756">
    <property type="entry name" value="UDP-Glycosyltransferase/glycogen phosphorylase"/>
    <property type="match status" value="1"/>
</dbReference>
<dbReference type="RefSeq" id="WP_197526505.1">
    <property type="nucleotide sequence ID" value="NZ_SJPR01000003.1"/>
</dbReference>
<accession>A0A5C6AB90</accession>
<protein>
    <submittedName>
        <fullName evidence="2">Glycosyl transferases group 1</fullName>
    </submittedName>
</protein>
<dbReference type="PANTHER" id="PTHR45947:SF3">
    <property type="entry name" value="SULFOQUINOVOSYL TRANSFERASE SQD2"/>
    <property type="match status" value="1"/>
</dbReference>